<dbReference type="EMBL" id="KZ663580">
    <property type="protein sequence ID" value="PPS11506.1"/>
    <property type="molecule type" value="Genomic_DNA"/>
</dbReference>
<evidence type="ECO:0000313" key="3">
    <source>
        <dbReference type="Proteomes" id="UP000239757"/>
    </source>
</evidence>
<evidence type="ECO:0000313" key="2">
    <source>
        <dbReference type="EMBL" id="PPS11506.1"/>
    </source>
</evidence>
<protein>
    <submittedName>
        <fullName evidence="2">Uncharacterized protein</fullName>
    </submittedName>
</protein>
<dbReference type="AlphaFoldDB" id="A0A2P5Y7F2"/>
<accession>A0A2P5Y7F2</accession>
<dbReference type="Proteomes" id="UP000239757">
    <property type="component" value="Unassembled WGS sequence"/>
</dbReference>
<proteinExistence type="predicted"/>
<evidence type="ECO:0000256" key="1">
    <source>
        <dbReference type="SAM" id="MobiDB-lite"/>
    </source>
</evidence>
<reference evidence="2 3" key="1">
    <citation type="submission" date="2015-01" db="EMBL/GenBank/DDBJ databases">
        <title>Genome of allotetraploid Gossypium barbadense reveals genomic plasticity and fiber elongation in cotton evolution.</title>
        <authorList>
            <person name="Chen X."/>
            <person name="Liu X."/>
            <person name="Zhao B."/>
            <person name="Zheng H."/>
            <person name="Hu Y."/>
            <person name="Lu G."/>
            <person name="Yang C."/>
            <person name="Chen J."/>
            <person name="Shan C."/>
            <person name="Zhang L."/>
            <person name="Zhou Y."/>
            <person name="Wang L."/>
            <person name="Guo W."/>
            <person name="Bai Y."/>
            <person name="Ruan J."/>
            <person name="Shangguan X."/>
            <person name="Mao Y."/>
            <person name="Jiang J."/>
            <person name="Zhu Y."/>
            <person name="Lei J."/>
            <person name="Kang H."/>
            <person name="Chen S."/>
            <person name="He X."/>
            <person name="Wang R."/>
            <person name="Wang Y."/>
            <person name="Chen J."/>
            <person name="Wang L."/>
            <person name="Yu S."/>
            <person name="Wang B."/>
            <person name="Wei J."/>
            <person name="Song S."/>
            <person name="Lu X."/>
            <person name="Gao Z."/>
            <person name="Gu W."/>
            <person name="Deng X."/>
            <person name="Ma D."/>
            <person name="Wang S."/>
            <person name="Liang W."/>
            <person name="Fang L."/>
            <person name="Cai C."/>
            <person name="Zhu X."/>
            <person name="Zhou B."/>
            <person name="Zhang Y."/>
            <person name="Chen Z."/>
            <person name="Xu S."/>
            <person name="Zhu R."/>
            <person name="Wang S."/>
            <person name="Zhang T."/>
            <person name="Zhao G."/>
        </authorList>
    </citation>
    <scope>NUCLEOTIDE SEQUENCE [LARGE SCALE GENOMIC DNA]</scope>
    <source>
        <strain evidence="3">cv. Xinhai21</strain>
        <tissue evidence="2">Leaf</tissue>
    </source>
</reference>
<name>A0A2P5Y7F2_GOSBA</name>
<feature type="compositionally biased region" description="Acidic residues" evidence="1">
    <location>
        <begin position="156"/>
        <end position="165"/>
    </location>
</feature>
<sequence>MRFGPSSPPTLGSFSFGITKPTYLTLTMELCSTFHLQTVMTNYDDLGMVQFHLGRLAHQLSVPKFGTALGLYREEFKEENDLDTLNCHIHRSPSRCWDALVPGGATCNPSRSKASALPLSLSHRPCLFHCPRHSTPDGAASEGGTYPLQYRLTQSTEEEASEDIPNDVPPQHEDPPSQPPPPSHPVHAAALYADIF</sequence>
<feature type="region of interest" description="Disordered" evidence="1">
    <location>
        <begin position="154"/>
        <end position="187"/>
    </location>
</feature>
<gene>
    <name evidence="2" type="ORF">GOBAR_AA09140</name>
</gene>
<organism evidence="2 3">
    <name type="scientific">Gossypium barbadense</name>
    <name type="common">Sea Island cotton</name>
    <name type="synonym">Hibiscus barbadensis</name>
    <dbReference type="NCBI Taxonomy" id="3634"/>
    <lineage>
        <taxon>Eukaryota</taxon>
        <taxon>Viridiplantae</taxon>
        <taxon>Streptophyta</taxon>
        <taxon>Embryophyta</taxon>
        <taxon>Tracheophyta</taxon>
        <taxon>Spermatophyta</taxon>
        <taxon>Magnoliopsida</taxon>
        <taxon>eudicotyledons</taxon>
        <taxon>Gunneridae</taxon>
        <taxon>Pentapetalae</taxon>
        <taxon>rosids</taxon>
        <taxon>malvids</taxon>
        <taxon>Malvales</taxon>
        <taxon>Malvaceae</taxon>
        <taxon>Malvoideae</taxon>
        <taxon>Gossypium</taxon>
    </lineage>
</organism>